<dbReference type="EMBL" id="JAIWJX010000002">
    <property type="protein sequence ID" value="MCK6258547.1"/>
    <property type="molecule type" value="Genomic_DNA"/>
</dbReference>
<keyword evidence="3" id="KW-1185">Reference proteome</keyword>
<evidence type="ECO:0000259" key="1">
    <source>
        <dbReference type="PROSITE" id="PS50965"/>
    </source>
</evidence>
<evidence type="ECO:0000313" key="2">
    <source>
        <dbReference type="EMBL" id="MCK6258547.1"/>
    </source>
</evidence>
<comment type="caution">
    <text evidence="2">The sequence shown here is derived from an EMBL/GenBank/DDBJ whole genome shotgun (WGS) entry which is preliminary data.</text>
</comment>
<dbReference type="Pfam" id="PF08378">
    <property type="entry name" value="NERD"/>
    <property type="match status" value="1"/>
</dbReference>
<dbReference type="InterPro" id="IPR011528">
    <property type="entry name" value="NERD"/>
</dbReference>
<dbReference type="RefSeq" id="WP_248253825.1">
    <property type="nucleotide sequence ID" value="NZ_JAIWJX010000002.1"/>
</dbReference>
<accession>A0A9X1XCW6</accession>
<feature type="domain" description="NERD" evidence="1">
    <location>
        <begin position="39"/>
        <end position="155"/>
    </location>
</feature>
<dbReference type="Proteomes" id="UP001139011">
    <property type="component" value="Unassembled WGS sequence"/>
</dbReference>
<name>A0A9X1XCW6_9BACL</name>
<proteinExistence type="predicted"/>
<gene>
    <name evidence="2" type="ORF">LCY76_18395</name>
</gene>
<organism evidence="2 3">
    <name type="scientific">Fictibacillus marinisediminis</name>
    <dbReference type="NCBI Taxonomy" id="2878389"/>
    <lineage>
        <taxon>Bacteria</taxon>
        <taxon>Bacillati</taxon>
        <taxon>Bacillota</taxon>
        <taxon>Bacilli</taxon>
        <taxon>Bacillales</taxon>
        <taxon>Fictibacillaceae</taxon>
        <taxon>Fictibacillus</taxon>
    </lineage>
</organism>
<dbReference type="AlphaFoldDB" id="A0A9X1XCW6"/>
<sequence length="315" mass="36483">MNEQKLPIYIRKLEALLRRLPINHQKRTKIEQSYARQMAGYKGEKAIAYYLERLPKKEYTIFHGLRLLEGSYYFQMDYLILSSFFFLILEVKNLSGILTFDTNYRQLIRVNNEKEEAFPDPLLQVERQQNQLTSWLAVRKLPRIPIESLIVVSSPYTLIKNPLTPDLSRNIIHGANLPSVISSLQTRYTTQIMTNKEVNRAAKQFNKNHIPFNPDILSKFQIQPNELLTGVYCSVCSSIGMKKLYTNWICSSCDHSSKIAHLHSLDDYKLLVSSTITNRDLRGFLGLTSPSISAKILKSLNLPHTGTYKDRRYHL</sequence>
<dbReference type="PROSITE" id="PS50965">
    <property type="entry name" value="NERD"/>
    <property type="match status" value="1"/>
</dbReference>
<evidence type="ECO:0000313" key="3">
    <source>
        <dbReference type="Proteomes" id="UP001139011"/>
    </source>
</evidence>
<reference evidence="2" key="1">
    <citation type="submission" date="2021-09" db="EMBL/GenBank/DDBJ databases">
        <title>Genome analysis of Fictibacillus sp. KIGAM418 isolated from marine sediment.</title>
        <authorList>
            <person name="Seo M.-J."/>
            <person name="Cho E.-S."/>
            <person name="Hwang C.Y."/>
        </authorList>
    </citation>
    <scope>NUCLEOTIDE SEQUENCE</scope>
    <source>
        <strain evidence="2">KIGAM418</strain>
    </source>
</reference>
<protein>
    <submittedName>
        <fullName evidence="2">NERD domain-containing protein</fullName>
    </submittedName>
</protein>